<evidence type="ECO:0000256" key="6">
    <source>
        <dbReference type="ARBA" id="ARBA00022918"/>
    </source>
</evidence>
<organism evidence="9 10">
    <name type="scientific">Austropuccinia psidii MF-1</name>
    <dbReference type="NCBI Taxonomy" id="1389203"/>
    <lineage>
        <taxon>Eukaryota</taxon>
        <taxon>Fungi</taxon>
        <taxon>Dikarya</taxon>
        <taxon>Basidiomycota</taxon>
        <taxon>Pucciniomycotina</taxon>
        <taxon>Pucciniomycetes</taxon>
        <taxon>Pucciniales</taxon>
        <taxon>Sphaerophragmiaceae</taxon>
        <taxon>Austropuccinia</taxon>
    </lineage>
</organism>
<keyword evidence="2" id="KW-0548">Nucleotidyltransferase</keyword>
<dbReference type="Proteomes" id="UP000765509">
    <property type="component" value="Unassembled WGS sequence"/>
</dbReference>
<keyword evidence="6" id="KW-0695">RNA-directed DNA polymerase</keyword>
<dbReference type="InterPro" id="IPR043128">
    <property type="entry name" value="Rev_trsase/Diguanyl_cyclase"/>
</dbReference>
<evidence type="ECO:0000256" key="5">
    <source>
        <dbReference type="ARBA" id="ARBA00022801"/>
    </source>
</evidence>
<feature type="domain" description="Reverse transcriptase RNase H-like" evidence="7">
    <location>
        <begin position="82"/>
        <end position="187"/>
    </location>
</feature>
<dbReference type="OrthoDB" id="3268967at2759"/>
<keyword evidence="4" id="KW-0255">Endonuclease</keyword>
<evidence type="ECO:0000256" key="2">
    <source>
        <dbReference type="ARBA" id="ARBA00022695"/>
    </source>
</evidence>
<evidence type="ECO:0008006" key="11">
    <source>
        <dbReference type="Google" id="ProtNLM"/>
    </source>
</evidence>
<evidence type="ECO:0000256" key="4">
    <source>
        <dbReference type="ARBA" id="ARBA00022759"/>
    </source>
</evidence>
<evidence type="ECO:0000259" key="8">
    <source>
        <dbReference type="Pfam" id="PF17921"/>
    </source>
</evidence>
<dbReference type="SUPFAM" id="SSF56672">
    <property type="entry name" value="DNA/RNA polymerases"/>
    <property type="match status" value="1"/>
</dbReference>
<dbReference type="InterPro" id="IPR041373">
    <property type="entry name" value="RT_RNaseH"/>
</dbReference>
<dbReference type="InterPro" id="IPR043502">
    <property type="entry name" value="DNA/RNA_pol_sf"/>
</dbReference>
<keyword evidence="1" id="KW-0808">Transferase</keyword>
<evidence type="ECO:0000313" key="9">
    <source>
        <dbReference type="EMBL" id="MBW0580591.1"/>
    </source>
</evidence>
<reference evidence="9" key="1">
    <citation type="submission" date="2021-03" db="EMBL/GenBank/DDBJ databases">
        <title>Draft genome sequence of rust myrtle Austropuccinia psidii MF-1, a brazilian biotype.</title>
        <authorList>
            <person name="Quecine M.C."/>
            <person name="Pachon D.M.R."/>
            <person name="Bonatelli M.L."/>
            <person name="Correr F.H."/>
            <person name="Franceschini L.M."/>
            <person name="Leite T.F."/>
            <person name="Margarido G.R.A."/>
            <person name="Almeida C.A."/>
            <person name="Ferrarezi J.A."/>
            <person name="Labate C.A."/>
        </authorList>
    </citation>
    <scope>NUCLEOTIDE SEQUENCE</scope>
    <source>
        <strain evidence="9">MF-1</strain>
    </source>
</reference>
<gene>
    <name evidence="9" type="ORF">O181_120306</name>
</gene>
<dbReference type="GO" id="GO:0003964">
    <property type="term" value="F:RNA-directed DNA polymerase activity"/>
    <property type="evidence" value="ECO:0007669"/>
    <property type="project" value="UniProtKB-KW"/>
</dbReference>
<evidence type="ECO:0000256" key="1">
    <source>
        <dbReference type="ARBA" id="ARBA00022679"/>
    </source>
</evidence>
<dbReference type="GO" id="GO:0016787">
    <property type="term" value="F:hydrolase activity"/>
    <property type="evidence" value="ECO:0007669"/>
    <property type="project" value="UniProtKB-KW"/>
</dbReference>
<keyword evidence="3" id="KW-0540">Nuclease</keyword>
<keyword evidence="10" id="KW-1185">Reference proteome</keyword>
<keyword evidence="5" id="KW-0378">Hydrolase</keyword>
<sequence length="398" mass="45480">MNSSKVQQILNSPQPRNIKALQSFLGFASFYCCFIANYSKKITSLTSLLKKDSPFIFNEEALSQFQILKEAFTTAPIFAHFNPSLPTIVENDASDYALGAVLSQVNDSGKHPIEFDSRKLLPAELNYKIHDKELLGIVWALKCWRAFLLSLSNPLEVLTDHSSLQYFMSSKVVTCCQAHWAEFLSEFNFTITYCPGRLATLPDSLSHWDNMYPERGADFVSKNPQNFHQVIKRDGIQESRFCSIKVEIFSDLVDKIQKEVWQDNDYKEILKQLARGESVPAYSLEAQANLLLSKDRVVILSNEEIQLNILQKRHDSPLAGHPGQGNTLKLIKSDFHWAGMNQFIKDLVSSCQKCSRNKNIHHKKLDYSSLFQFCLVLGIHYQWTLSLNCHCQKALIQF</sequence>
<dbReference type="InterPro" id="IPR050951">
    <property type="entry name" value="Retrovirus_Pol_polyprotein"/>
</dbReference>
<protein>
    <recommendedName>
        <fullName evidence="11">Integrase zinc-binding domain-containing protein</fullName>
    </recommendedName>
</protein>
<dbReference type="InterPro" id="IPR041588">
    <property type="entry name" value="Integrase_H2C2"/>
</dbReference>
<dbReference type="CDD" id="cd09274">
    <property type="entry name" value="RNase_HI_RT_Ty3"/>
    <property type="match status" value="1"/>
</dbReference>
<name>A0A9Q3KHE2_9BASI</name>
<evidence type="ECO:0000256" key="3">
    <source>
        <dbReference type="ARBA" id="ARBA00022722"/>
    </source>
</evidence>
<dbReference type="EMBL" id="AVOT02107899">
    <property type="protein sequence ID" value="MBW0580591.1"/>
    <property type="molecule type" value="Genomic_DNA"/>
</dbReference>
<dbReference type="GO" id="GO:0004519">
    <property type="term" value="F:endonuclease activity"/>
    <property type="evidence" value="ECO:0007669"/>
    <property type="project" value="UniProtKB-KW"/>
</dbReference>
<dbReference type="Pfam" id="PF17921">
    <property type="entry name" value="Integrase_H2C2"/>
    <property type="match status" value="1"/>
</dbReference>
<dbReference type="PANTHER" id="PTHR37984:SF5">
    <property type="entry name" value="PROTEIN NYNRIN-LIKE"/>
    <property type="match status" value="1"/>
</dbReference>
<dbReference type="PANTHER" id="PTHR37984">
    <property type="entry name" value="PROTEIN CBG26694"/>
    <property type="match status" value="1"/>
</dbReference>
<feature type="domain" description="Integrase zinc-binding" evidence="8">
    <location>
        <begin position="303"/>
        <end position="359"/>
    </location>
</feature>
<dbReference type="FunFam" id="3.30.70.270:FF:000020">
    <property type="entry name" value="Transposon Tf2-6 polyprotein-like Protein"/>
    <property type="match status" value="1"/>
</dbReference>
<dbReference type="Gene3D" id="3.30.70.270">
    <property type="match status" value="1"/>
</dbReference>
<evidence type="ECO:0000313" key="10">
    <source>
        <dbReference type="Proteomes" id="UP000765509"/>
    </source>
</evidence>
<proteinExistence type="predicted"/>
<dbReference type="AlphaFoldDB" id="A0A9Q3KHE2"/>
<accession>A0A9Q3KHE2</accession>
<comment type="caution">
    <text evidence="9">The sequence shown here is derived from an EMBL/GenBank/DDBJ whole genome shotgun (WGS) entry which is preliminary data.</text>
</comment>
<dbReference type="Pfam" id="PF17917">
    <property type="entry name" value="RT_RNaseH"/>
    <property type="match status" value="1"/>
</dbReference>
<dbReference type="Gene3D" id="1.10.340.70">
    <property type="match status" value="1"/>
</dbReference>
<evidence type="ECO:0000259" key="7">
    <source>
        <dbReference type="Pfam" id="PF17917"/>
    </source>
</evidence>